<keyword evidence="4 5" id="KW-0274">FAD</keyword>
<evidence type="ECO:0000256" key="4">
    <source>
        <dbReference type="ARBA" id="ARBA00022827"/>
    </source>
</evidence>
<keyword evidence="3" id="KW-0285">Flavoprotein</keyword>
<dbReference type="Pfam" id="PF00732">
    <property type="entry name" value="GMC_oxred_N"/>
    <property type="match status" value="1"/>
</dbReference>
<dbReference type="SUPFAM" id="SSF54373">
    <property type="entry name" value="FAD-linked reductases, C-terminal domain"/>
    <property type="match status" value="1"/>
</dbReference>
<dbReference type="Gene3D" id="3.30.560.10">
    <property type="entry name" value="Glucose Oxidase, domain 3"/>
    <property type="match status" value="1"/>
</dbReference>
<dbReference type="OrthoDB" id="9785276at2"/>
<evidence type="ECO:0000313" key="9">
    <source>
        <dbReference type="Proteomes" id="UP000274097"/>
    </source>
</evidence>
<dbReference type="InterPro" id="IPR036188">
    <property type="entry name" value="FAD/NAD-bd_sf"/>
</dbReference>
<evidence type="ECO:0000259" key="6">
    <source>
        <dbReference type="PROSITE" id="PS00624"/>
    </source>
</evidence>
<dbReference type="Gene3D" id="3.50.50.60">
    <property type="entry name" value="FAD/NAD(P)-binding domain"/>
    <property type="match status" value="1"/>
</dbReference>
<dbReference type="PANTHER" id="PTHR11552:SF147">
    <property type="entry name" value="CHOLINE DEHYDROGENASE, MITOCHONDRIAL"/>
    <property type="match status" value="1"/>
</dbReference>
<dbReference type="PIRSF" id="PIRSF000137">
    <property type="entry name" value="Alcohol_oxidase"/>
    <property type="match status" value="1"/>
</dbReference>
<keyword evidence="9" id="KW-1185">Reference proteome</keyword>
<evidence type="ECO:0000313" key="8">
    <source>
        <dbReference type="EMBL" id="RMI19467.1"/>
    </source>
</evidence>
<dbReference type="InterPro" id="IPR012132">
    <property type="entry name" value="GMC_OxRdtase"/>
</dbReference>
<comment type="caution">
    <text evidence="7">The sequence shown here is derived from an EMBL/GenBank/DDBJ whole genome shotgun (WGS) entry which is preliminary data.</text>
</comment>
<protein>
    <submittedName>
        <fullName evidence="7">Choline dehydrogenase</fullName>
    </submittedName>
</protein>
<evidence type="ECO:0000313" key="7">
    <source>
        <dbReference type="EMBL" id="RKK04799.1"/>
    </source>
</evidence>
<dbReference type="InterPro" id="IPR007867">
    <property type="entry name" value="GMC_OxRtase_C"/>
</dbReference>
<sequence>MSSLPESADYVVVGAGSAGCALAARLSEDPGVRVVLLEAGGRATNPWLHVPIGYAKTMYHPVLSWNLQTEPEPELEGRRINWPRWRVLGGSSAINGLLYVRGQHEDFDHWRQLGCTGWSAADVLPFFRKAEDQQRGADEWHGTGGPLAVSDLVPRSPLTEAFIAAGQEIGLPRNDDFNGASQEGVGPFQVTARAGWRCSAATAYLRPARGRRNLVVVTGAAAERILLEGRRATGIQFRHGGALRSIRAAREVILCGGAIASPRLMLLSGIGPAAELKEAGIEPAHDLPDVGRNLQDHFQARMVFRCSRPGTLNAQMATLLGRIGIGAQFAFNRTGPLTISAGVAGLFARVLPESASPDTQFHFIPFSADKPGGGLHPFSGFTISTCQLRPESRGNITLRGADPTLPAVIRANYLSAELDRRCTVEGLKLIRRVAETKAMREWIEAEYFPGPDWQGDDGLLAHARRAGTTIFHPTSTCRMGGDPGAVVDPELRVNGIAGLRVADASIMPTVVSGNTNAACIMIGEKAAAMIRASAQARQAA</sequence>
<dbReference type="PROSITE" id="PS00624">
    <property type="entry name" value="GMC_OXRED_2"/>
    <property type="match status" value="1"/>
</dbReference>
<dbReference type="Proteomes" id="UP000278036">
    <property type="component" value="Unassembled WGS sequence"/>
</dbReference>
<proteinExistence type="inferred from homology"/>
<dbReference type="AlphaFoldDB" id="A0A3A9K0C5"/>
<dbReference type="GO" id="GO:0016614">
    <property type="term" value="F:oxidoreductase activity, acting on CH-OH group of donors"/>
    <property type="evidence" value="ECO:0007669"/>
    <property type="project" value="InterPro"/>
</dbReference>
<dbReference type="RefSeq" id="WP_120637698.1">
    <property type="nucleotide sequence ID" value="NZ_RAQU01000031.1"/>
</dbReference>
<name>A0A3A9K0C5_9PROT</name>
<dbReference type="GO" id="GO:0050660">
    <property type="term" value="F:flavin adenine dinucleotide binding"/>
    <property type="evidence" value="ECO:0007669"/>
    <property type="project" value="InterPro"/>
</dbReference>
<gene>
    <name evidence="7" type="ORF">D6Z83_07440</name>
    <name evidence="8" type="ORF">EBE87_20165</name>
</gene>
<dbReference type="EMBL" id="RAQU01000031">
    <property type="protein sequence ID" value="RKK04799.1"/>
    <property type="molecule type" value="Genomic_DNA"/>
</dbReference>
<dbReference type="InterPro" id="IPR000172">
    <property type="entry name" value="GMC_OxRdtase_N"/>
</dbReference>
<evidence type="ECO:0000313" key="10">
    <source>
        <dbReference type="Proteomes" id="UP000278036"/>
    </source>
</evidence>
<organism evidence="7 10">
    <name type="scientific">Teichococcus wenyumeiae</name>
    <dbReference type="NCBI Taxonomy" id="2478470"/>
    <lineage>
        <taxon>Bacteria</taxon>
        <taxon>Pseudomonadati</taxon>
        <taxon>Pseudomonadota</taxon>
        <taxon>Alphaproteobacteria</taxon>
        <taxon>Acetobacterales</taxon>
        <taxon>Roseomonadaceae</taxon>
        <taxon>Roseomonas</taxon>
    </lineage>
</organism>
<evidence type="ECO:0000256" key="5">
    <source>
        <dbReference type="PIRSR" id="PIRSR000137-2"/>
    </source>
</evidence>
<comment type="cofactor">
    <cofactor evidence="1 5">
        <name>FAD</name>
        <dbReference type="ChEBI" id="CHEBI:57692"/>
    </cofactor>
</comment>
<dbReference type="Proteomes" id="UP000274097">
    <property type="component" value="Unassembled WGS sequence"/>
</dbReference>
<dbReference type="SUPFAM" id="SSF51905">
    <property type="entry name" value="FAD/NAD(P)-binding domain"/>
    <property type="match status" value="1"/>
</dbReference>
<accession>A0A3A9K0C5</accession>
<dbReference type="FunCoup" id="A0A3A9K0C5">
    <property type="interactions" value="231"/>
</dbReference>
<feature type="domain" description="Glucose-methanol-choline oxidoreductase N-terminal" evidence="6">
    <location>
        <begin position="257"/>
        <end position="271"/>
    </location>
</feature>
<dbReference type="InParanoid" id="A0A3A9K0C5"/>
<evidence type="ECO:0000256" key="1">
    <source>
        <dbReference type="ARBA" id="ARBA00001974"/>
    </source>
</evidence>
<comment type="similarity">
    <text evidence="2">Belongs to the GMC oxidoreductase family.</text>
</comment>
<dbReference type="Pfam" id="PF05199">
    <property type="entry name" value="GMC_oxred_C"/>
    <property type="match status" value="1"/>
</dbReference>
<reference evidence="7 10" key="1">
    <citation type="submission" date="2018-09" db="EMBL/GenBank/DDBJ databases">
        <title>Roseomonas sp. nov., isolated from feces of Tibetan antelopes in the Qinghai-Tibet plateau, China.</title>
        <authorList>
            <person name="Tian Z."/>
        </authorList>
    </citation>
    <scope>NUCLEOTIDE SEQUENCE [LARGE SCALE GENOMIC DNA]</scope>
    <source>
        <strain evidence="8 9">Z23</strain>
        <strain evidence="7 10">Z24</strain>
    </source>
</reference>
<feature type="binding site" evidence="5">
    <location>
        <position position="87"/>
    </location>
    <ligand>
        <name>FAD</name>
        <dbReference type="ChEBI" id="CHEBI:57692"/>
    </ligand>
</feature>
<dbReference type="PANTHER" id="PTHR11552">
    <property type="entry name" value="GLUCOSE-METHANOL-CHOLINE GMC OXIDOREDUCTASE"/>
    <property type="match status" value="1"/>
</dbReference>
<dbReference type="EMBL" id="RFLX01000019">
    <property type="protein sequence ID" value="RMI19467.1"/>
    <property type="molecule type" value="Genomic_DNA"/>
</dbReference>
<evidence type="ECO:0000256" key="2">
    <source>
        <dbReference type="ARBA" id="ARBA00010790"/>
    </source>
</evidence>
<evidence type="ECO:0000256" key="3">
    <source>
        <dbReference type="ARBA" id="ARBA00022630"/>
    </source>
</evidence>